<dbReference type="Pfam" id="PF00732">
    <property type="entry name" value="GMC_oxred_N"/>
    <property type="match status" value="1"/>
</dbReference>
<sequence length="595" mass="65281">MWPFTNPFPAIHAGELPKTAVFDFIIVGGGTAGCCLASRLSEDPKVTVLLLERGRVVDDWQARVPLLASNPSRLGAPHVFLPSLPMKEGNGRAVTAWLGEGLGGATLVNSLLYTRGISDYNQWKEMGRTRWGYDTDVEPYFVKSENSLSQPASTFRGKKGLWINQTFPEESVFEPSTRMNEAASSLGIPYSSDMNSPHSPATCTALLDIAIDHNKRRHSVFKAFLDTADVRRRKNLTICVETIVTGIKCAAVEGSAKLKAAGVYFGDAQTNKKSEKFFARATREVIICAGAVSSPHILMLSGLGPKNHLESHGIPVVKDLPGVGSYLKDHLGVPLMFEVPVKDSINVFRHGILPVLRHIFKYFVFGTGLLSVTSMRTTIFVRTALLDEKMELPSVTPDEQDTRDPQNAPDIEIQPIPTHLSDTETSPMDDIGVFSMLVTFLRPKSFGSIRLTSADPHTRPAMDVGFLTQADDLPIVRKGVRFGLRLAQQMRARGYSLGDLSVPKAEDDTSLDAFIRENMRTTYHYTSTCRMAPEDDAQPGVVDDELRVHGVDGLRVADCSIFPEIVSVHTMAPAVVVAEKCADFVKRAHGMLQEA</sequence>
<evidence type="ECO:0000256" key="5">
    <source>
        <dbReference type="SAM" id="MobiDB-lite"/>
    </source>
</evidence>
<dbReference type="GO" id="GO:0016614">
    <property type="term" value="F:oxidoreductase activity, acting on CH-OH group of donors"/>
    <property type="evidence" value="ECO:0007669"/>
    <property type="project" value="InterPro"/>
</dbReference>
<dbReference type="EMBL" id="JARKIB010000027">
    <property type="protein sequence ID" value="KAJ7764830.1"/>
    <property type="molecule type" value="Genomic_DNA"/>
</dbReference>
<dbReference type="InterPro" id="IPR007867">
    <property type="entry name" value="GMC_OxRtase_C"/>
</dbReference>
<dbReference type="SUPFAM" id="SSF54373">
    <property type="entry name" value="FAD-linked reductases, C-terminal domain"/>
    <property type="match status" value="1"/>
</dbReference>
<dbReference type="PANTHER" id="PTHR11552:SF219">
    <property type="entry name" value="GLUCOSE-METHANOL-CHOLINE OXIDOREDUCTASE N-TERMINAL DOMAIN-CONTAINING PROTEIN"/>
    <property type="match status" value="1"/>
</dbReference>
<dbReference type="InterPro" id="IPR000172">
    <property type="entry name" value="GMC_OxRdtase_N"/>
</dbReference>
<dbReference type="Gene3D" id="3.30.560.10">
    <property type="entry name" value="Glucose Oxidase, domain 3"/>
    <property type="match status" value="1"/>
</dbReference>
<keyword evidence="4" id="KW-0274">FAD</keyword>
<reference evidence="7" key="1">
    <citation type="submission" date="2023-03" db="EMBL/GenBank/DDBJ databases">
        <title>Massive genome expansion in bonnet fungi (Mycena s.s.) driven by repeated elements and novel gene families across ecological guilds.</title>
        <authorList>
            <consortium name="Lawrence Berkeley National Laboratory"/>
            <person name="Harder C.B."/>
            <person name="Miyauchi S."/>
            <person name="Viragh M."/>
            <person name="Kuo A."/>
            <person name="Thoen E."/>
            <person name="Andreopoulos B."/>
            <person name="Lu D."/>
            <person name="Skrede I."/>
            <person name="Drula E."/>
            <person name="Henrissat B."/>
            <person name="Morin E."/>
            <person name="Kohler A."/>
            <person name="Barry K."/>
            <person name="LaButti K."/>
            <person name="Morin E."/>
            <person name="Salamov A."/>
            <person name="Lipzen A."/>
            <person name="Mereny Z."/>
            <person name="Hegedus B."/>
            <person name="Baldrian P."/>
            <person name="Stursova M."/>
            <person name="Weitz H."/>
            <person name="Taylor A."/>
            <person name="Grigoriev I.V."/>
            <person name="Nagy L.G."/>
            <person name="Martin F."/>
            <person name="Kauserud H."/>
        </authorList>
    </citation>
    <scope>NUCLEOTIDE SEQUENCE</scope>
    <source>
        <strain evidence="7">CBHHK182m</strain>
    </source>
</reference>
<dbReference type="Gene3D" id="3.50.50.60">
    <property type="entry name" value="FAD/NAD(P)-binding domain"/>
    <property type="match status" value="1"/>
</dbReference>
<keyword evidence="8" id="KW-1185">Reference proteome</keyword>
<gene>
    <name evidence="7" type="ORF">B0H16DRAFT_1525869</name>
</gene>
<comment type="similarity">
    <text evidence="2">Belongs to the GMC oxidoreductase family.</text>
</comment>
<feature type="domain" description="Glucose-methanol-choline oxidoreductase N-terminal" evidence="6">
    <location>
        <begin position="290"/>
        <end position="304"/>
    </location>
</feature>
<evidence type="ECO:0000256" key="3">
    <source>
        <dbReference type="PIRSR" id="PIRSR000137-1"/>
    </source>
</evidence>
<dbReference type="Pfam" id="PF05199">
    <property type="entry name" value="GMC_oxred_C"/>
    <property type="match status" value="1"/>
</dbReference>
<dbReference type="PANTHER" id="PTHR11552">
    <property type="entry name" value="GLUCOSE-METHANOL-CHOLINE GMC OXIDOREDUCTASE"/>
    <property type="match status" value="1"/>
</dbReference>
<dbReference type="InterPro" id="IPR012132">
    <property type="entry name" value="GMC_OxRdtase"/>
</dbReference>
<evidence type="ECO:0000256" key="2">
    <source>
        <dbReference type="ARBA" id="ARBA00010790"/>
    </source>
</evidence>
<comment type="caution">
    <text evidence="7">The sequence shown here is derived from an EMBL/GenBank/DDBJ whole genome shotgun (WGS) entry which is preliminary data.</text>
</comment>
<evidence type="ECO:0000313" key="8">
    <source>
        <dbReference type="Proteomes" id="UP001215598"/>
    </source>
</evidence>
<dbReference type="SUPFAM" id="SSF51905">
    <property type="entry name" value="FAD/NAD(P)-binding domain"/>
    <property type="match status" value="1"/>
</dbReference>
<protein>
    <submittedName>
        <fullName evidence="7">Alcohol oxidase</fullName>
    </submittedName>
</protein>
<dbReference type="PROSITE" id="PS00624">
    <property type="entry name" value="GMC_OXRED_2"/>
    <property type="match status" value="1"/>
</dbReference>
<feature type="active site" description="Proton acceptor" evidence="3">
    <location>
        <position position="524"/>
    </location>
</feature>
<accession>A0AAD7JL71</accession>
<feature type="region of interest" description="Disordered" evidence="5">
    <location>
        <begin position="394"/>
        <end position="424"/>
    </location>
</feature>
<dbReference type="PIRSF" id="PIRSF000137">
    <property type="entry name" value="Alcohol_oxidase"/>
    <property type="match status" value="1"/>
</dbReference>
<dbReference type="GO" id="GO:0050660">
    <property type="term" value="F:flavin adenine dinucleotide binding"/>
    <property type="evidence" value="ECO:0007669"/>
    <property type="project" value="InterPro"/>
</dbReference>
<dbReference type="Proteomes" id="UP001215598">
    <property type="component" value="Unassembled WGS sequence"/>
</dbReference>
<dbReference type="InterPro" id="IPR036188">
    <property type="entry name" value="FAD/NAD-bd_sf"/>
</dbReference>
<proteinExistence type="inferred from homology"/>
<evidence type="ECO:0000259" key="6">
    <source>
        <dbReference type="PROSITE" id="PS00624"/>
    </source>
</evidence>
<keyword evidence="4" id="KW-0285">Flavoprotein</keyword>
<name>A0AAD7JL71_9AGAR</name>
<feature type="binding site" evidence="4">
    <location>
        <position position="244"/>
    </location>
    <ligand>
        <name>FAD</name>
        <dbReference type="ChEBI" id="CHEBI:57692"/>
    </ligand>
</feature>
<organism evidence="7 8">
    <name type="scientific">Mycena metata</name>
    <dbReference type="NCBI Taxonomy" id="1033252"/>
    <lineage>
        <taxon>Eukaryota</taxon>
        <taxon>Fungi</taxon>
        <taxon>Dikarya</taxon>
        <taxon>Basidiomycota</taxon>
        <taxon>Agaricomycotina</taxon>
        <taxon>Agaricomycetes</taxon>
        <taxon>Agaricomycetidae</taxon>
        <taxon>Agaricales</taxon>
        <taxon>Marasmiineae</taxon>
        <taxon>Mycenaceae</taxon>
        <taxon>Mycena</taxon>
    </lineage>
</organism>
<feature type="active site" description="Proton acceptor" evidence="3">
    <location>
        <position position="569"/>
    </location>
</feature>
<dbReference type="AlphaFoldDB" id="A0AAD7JL71"/>
<evidence type="ECO:0000256" key="4">
    <source>
        <dbReference type="PIRSR" id="PIRSR000137-2"/>
    </source>
</evidence>
<evidence type="ECO:0000256" key="1">
    <source>
        <dbReference type="ARBA" id="ARBA00001974"/>
    </source>
</evidence>
<evidence type="ECO:0000313" key="7">
    <source>
        <dbReference type="EMBL" id="KAJ7764830.1"/>
    </source>
</evidence>
<comment type="cofactor">
    <cofactor evidence="1 4">
        <name>FAD</name>
        <dbReference type="ChEBI" id="CHEBI:57692"/>
    </cofactor>
</comment>